<comment type="cofactor">
    <cofactor evidence="14 15">
        <name>Mn(2+)</name>
        <dbReference type="ChEBI" id="CHEBI:29035"/>
    </cofactor>
    <cofactor evidence="14 15">
        <name>Mg(2+)</name>
        <dbReference type="ChEBI" id="CHEBI:18420"/>
    </cofactor>
    <text evidence="14 15">Manganese or magnesium. Binds 1 divalent metal ion per monomer in the absence of substrate. May bind a second metal ion after substrate binding.</text>
</comment>
<evidence type="ECO:0000256" key="7">
    <source>
        <dbReference type="ARBA" id="ARBA00019179"/>
    </source>
</evidence>
<evidence type="ECO:0000313" key="19">
    <source>
        <dbReference type="Proteomes" id="UP000009315"/>
    </source>
</evidence>
<feature type="binding site" evidence="14 15">
    <location>
        <position position="22"/>
    </location>
    <ligand>
        <name>a divalent metal cation</name>
        <dbReference type="ChEBI" id="CHEBI:60240"/>
    </ligand>
</feature>
<dbReference type="GO" id="GO:0032299">
    <property type="term" value="C:ribonuclease H2 complex"/>
    <property type="evidence" value="ECO:0007669"/>
    <property type="project" value="TreeGrafter"/>
</dbReference>
<dbReference type="Gene3D" id="3.30.420.10">
    <property type="entry name" value="Ribonuclease H-like superfamily/Ribonuclease H"/>
    <property type="match status" value="1"/>
</dbReference>
<dbReference type="HAMAP" id="MF_00052_B">
    <property type="entry name" value="RNase_HII_B"/>
    <property type="match status" value="1"/>
</dbReference>
<keyword evidence="11 14" id="KW-0255">Endonuclease</keyword>
<proteinExistence type="inferred from homology"/>
<feature type="binding site" evidence="14 15">
    <location>
        <position position="120"/>
    </location>
    <ligand>
        <name>a divalent metal cation</name>
        <dbReference type="ChEBI" id="CHEBI:60240"/>
    </ligand>
</feature>
<dbReference type="SUPFAM" id="SSF53098">
    <property type="entry name" value="Ribonuclease H-like"/>
    <property type="match status" value="1"/>
</dbReference>
<evidence type="ECO:0000256" key="5">
    <source>
        <dbReference type="ARBA" id="ARBA00007383"/>
    </source>
</evidence>
<dbReference type="InterPro" id="IPR012337">
    <property type="entry name" value="RNaseH-like_sf"/>
</dbReference>
<comment type="subcellular location">
    <subcellularLocation>
        <location evidence="4 14">Cytoplasm</location>
    </subcellularLocation>
</comment>
<dbReference type="Pfam" id="PF01351">
    <property type="entry name" value="RNase_HII"/>
    <property type="match status" value="1"/>
</dbReference>
<evidence type="ECO:0000256" key="1">
    <source>
        <dbReference type="ARBA" id="ARBA00000077"/>
    </source>
</evidence>
<dbReference type="GO" id="GO:0005737">
    <property type="term" value="C:cytoplasm"/>
    <property type="evidence" value="ECO:0007669"/>
    <property type="project" value="UniProtKB-SubCell"/>
</dbReference>
<sequence>MVSMDIEQKLWAEGIELVAFCDEAGRGPLLGSVVAAAVILPVRLWIEGVNDSKKLTVKKREALYDIIQQHALAVGIGEVDNRQIDQINIRQASRLAMKKAVMNLQNKQGMPVRPDYLLIDGIESIDLDIPQQGVVHGDAISHGIAAASILAKVFRDRKCLEWHNRFPAYGIASHKGYCTKAHVAALAQHGPTPLHRLTFLKKLMARLAAEQQVLFQNQDTE</sequence>
<evidence type="ECO:0000256" key="11">
    <source>
        <dbReference type="ARBA" id="ARBA00022759"/>
    </source>
</evidence>
<keyword evidence="13 14" id="KW-0464">Manganese</keyword>
<dbReference type="EC" id="3.1.26.4" evidence="6 14"/>
<evidence type="ECO:0000256" key="10">
    <source>
        <dbReference type="ARBA" id="ARBA00022723"/>
    </source>
</evidence>
<dbReference type="GO" id="GO:0030145">
    <property type="term" value="F:manganese ion binding"/>
    <property type="evidence" value="ECO:0007669"/>
    <property type="project" value="UniProtKB-UniRule"/>
</dbReference>
<keyword evidence="10 14" id="KW-0479">Metal-binding</keyword>
<dbReference type="PANTHER" id="PTHR10954:SF18">
    <property type="entry name" value="RIBONUCLEASE HII"/>
    <property type="match status" value="1"/>
</dbReference>
<dbReference type="OrthoDB" id="9803420at2"/>
<dbReference type="STRING" id="1121428.DESHY_40022"/>
<comment type="function">
    <text evidence="3 14 16">Endonuclease that specifically degrades the RNA of RNA-DNA hybrids.</text>
</comment>
<dbReference type="EMBL" id="CAOS01000011">
    <property type="protein sequence ID" value="CCO08472.1"/>
    <property type="molecule type" value="Genomic_DNA"/>
</dbReference>
<evidence type="ECO:0000256" key="13">
    <source>
        <dbReference type="ARBA" id="ARBA00023211"/>
    </source>
</evidence>
<keyword evidence="9 14" id="KW-0540">Nuclease</keyword>
<dbReference type="CDD" id="cd07182">
    <property type="entry name" value="RNase_HII_bacteria_HII_like"/>
    <property type="match status" value="1"/>
</dbReference>
<evidence type="ECO:0000256" key="14">
    <source>
        <dbReference type="HAMAP-Rule" id="MF_00052"/>
    </source>
</evidence>
<reference evidence="18 19" key="1">
    <citation type="journal article" date="2013" name="Genome Announc.">
        <title>Genome Sequence of the Sulfate-Reducing Bacterium Desulfotomaculum hydrothermale Lam5(T).</title>
        <authorList>
            <person name="Amin O."/>
            <person name="Fardeau M.L."/>
            <person name="Valette O."/>
            <person name="Hirschler-Rea A."/>
            <person name="Barbe V."/>
            <person name="Medigue C."/>
            <person name="Vacherie B."/>
            <person name="Ollivier B."/>
            <person name="Bertin P.N."/>
            <person name="Dolla A."/>
        </authorList>
    </citation>
    <scope>NUCLEOTIDE SEQUENCE [LARGE SCALE GENOMIC DNA]</scope>
    <source>
        <strain evidence="19">Lam5 / DSM 18033</strain>
    </source>
</reference>
<evidence type="ECO:0000259" key="17">
    <source>
        <dbReference type="PROSITE" id="PS51975"/>
    </source>
</evidence>
<organism evidence="18 19">
    <name type="scientific">Desulforamulus hydrothermalis Lam5 = DSM 18033</name>
    <dbReference type="NCBI Taxonomy" id="1121428"/>
    <lineage>
        <taxon>Bacteria</taxon>
        <taxon>Bacillati</taxon>
        <taxon>Bacillota</taxon>
        <taxon>Clostridia</taxon>
        <taxon>Eubacteriales</taxon>
        <taxon>Peptococcaceae</taxon>
        <taxon>Desulforamulus</taxon>
    </lineage>
</organism>
<keyword evidence="8 14" id="KW-0963">Cytoplasm</keyword>
<comment type="catalytic activity">
    <reaction evidence="1 14 15 16">
        <text>Endonucleolytic cleavage to 5'-phosphomonoester.</text>
        <dbReference type="EC" id="3.1.26.4"/>
    </reaction>
</comment>
<dbReference type="Proteomes" id="UP000009315">
    <property type="component" value="Unassembled WGS sequence"/>
</dbReference>
<comment type="cofactor">
    <cofactor evidence="2">
        <name>Mg(2+)</name>
        <dbReference type="ChEBI" id="CHEBI:18420"/>
    </cofactor>
</comment>
<dbReference type="InterPro" id="IPR036397">
    <property type="entry name" value="RNaseH_sf"/>
</dbReference>
<dbReference type="RefSeq" id="WP_008411917.1">
    <property type="nucleotide sequence ID" value="NZ_CAOS01000011.1"/>
</dbReference>
<keyword evidence="19" id="KW-1185">Reference proteome</keyword>
<evidence type="ECO:0000256" key="4">
    <source>
        <dbReference type="ARBA" id="ARBA00004496"/>
    </source>
</evidence>
<comment type="caution">
    <text evidence="18">The sequence shown here is derived from an EMBL/GenBank/DDBJ whole genome shotgun (WGS) entry which is preliminary data.</text>
</comment>
<protein>
    <recommendedName>
        <fullName evidence="7 14">Ribonuclease HII</fullName>
        <shortName evidence="14">RNase HII</shortName>
        <ecNumber evidence="6 14">3.1.26.4</ecNumber>
    </recommendedName>
</protein>
<dbReference type="InterPro" id="IPR024567">
    <property type="entry name" value="RNase_HII/HIII_dom"/>
</dbReference>
<dbReference type="GO" id="GO:0003723">
    <property type="term" value="F:RNA binding"/>
    <property type="evidence" value="ECO:0007669"/>
    <property type="project" value="UniProtKB-UniRule"/>
</dbReference>
<dbReference type="InterPro" id="IPR022898">
    <property type="entry name" value="RNase_HII"/>
</dbReference>
<dbReference type="PANTHER" id="PTHR10954">
    <property type="entry name" value="RIBONUCLEASE H2 SUBUNIT A"/>
    <property type="match status" value="1"/>
</dbReference>
<dbReference type="GO" id="GO:0004523">
    <property type="term" value="F:RNA-DNA hybrid ribonuclease activity"/>
    <property type="evidence" value="ECO:0007669"/>
    <property type="project" value="UniProtKB-UniRule"/>
</dbReference>
<name>K8DZG0_9FIRM</name>
<evidence type="ECO:0000256" key="3">
    <source>
        <dbReference type="ARBA" id="ARBA00004065"/>
    </source>
</evidence>
<dbReference type="eggNOG" id="COG0164">
    <property type="taxonomic scope" value="Bacteria"/>
</dbReference>
<evidence type="ECO:0000256" key="2">
    <source>
        <dbReference type="ARBA" id="ARBA00001946"/>
    </source>
</evidence>
<keyword evidence="12 14" id="KW-0378">Hydrolase</keyword>
<evidence type="ECO:0000256" key="15">
    <source>
        <dbReference type="PROSITE-ProRule" id="PRU01319"/>
    </source>
</evidence>
<evidence type="ECO:0000256" key="8">
    <source>
        <dbReference type="ARBA" id="ARBA00022490"/>
    </source>
</evidence>
<evidence type="ECO:0000256" key="12">
    <source>
        <dbReference type="ARBA" id="ARBA00022801"/>
    </source>
</evidence>
<gene>
    <name evidence="14 18" type="primary">rnhB</name>
    <name evidence="18" type="ORF">DESHY_40022</name>
</gene>
<evidence type="ECO:0000313" key="18">
    <source>
        <dbReference type="EMBL" id="CCO08472.1"/>
    </source>
</evidence>
<dbReference type="InterPro" id="IPR001352">
    <property type="entry name" value="RNase_HII/HIII"/>
</dbReference>
<accession>K8DZG0</accession>
<evidence type="ECO:0000256" key="16">
    <source>
        <dbReference type="RuleBase" id="RU003515"/>
    </source>
</evidence>
<evidence type="ECO:0000256" key="6">
    <source>
        <dbReference type="ARBA" id="ARBA00012180"/>
    </source>
</evidence>
<evidence type="ECO:0000256" key="9">
    <source>
        <dbReference type="ARBA" id="ARBA00022722"/>
    </source>
</evidence>
<feature type="domain" description="RNase H type-2" evidence="17">
    <location>
        <begin position="16"/>
        <end position="211"/>
    </location>
</feature>
<dbReference type="NCBIfam" id="NF000595">
    <property type="entry name" value="PRK00015.1-3"/>
    <property type="match status" value="1"/>
</dbReference>
<comment type="similarity">
    <text evidence="5 14 16">Belongs to the RNase HII family.</text>
</comment>
<dbReference type="GO" id="GO:0006298">
    <property type="term" value="P:mismatch repair"/>
    <property type="evidence" value="ECO:0007669"/>
    <property type="project" value="TreeGrafter"/>
</dbReference>
<dbReference type="AlphaFoldDB" id="K8DZG0"/>
<feature type="binding site" evidence="14 15">
    <location>
        <position position="23"/>
    </location>
    <ligand>
        <name>a divalent metal cation</name>
        <dbReference type="ChEBI" id="CHEBI:60240"/>
    </ligand>
</feature>
<dbReference type="GO" id="GO:0043137">
    <property type="term" value="P:DNA replication, removal of RNA primer"/>
    <property type="evidence" value="ECO:0007669"/>
    <property type="project" value="TreeGrafter"/>
</dbReference>
<dbReference type="PROSITE" id="PS51975">
    <property type="entry name" value="RNASE_H_2"/>
    <property type="match status" value="1"/>
</dbReference>